<protein>
    <recommendedName>
        <fullName evidence="3">Peptidase M20 dimerisation domain-containing protein</fullName>
    </recommendedName>
</protein>
<dbReference type="GO" id="GO:0006526">
    <property type="term" value="P:L-arginine biosynthetic process"/>
    <property type="evidence" value="ECO:0007669"/>
    <property type="project" value="TreeGrafter"/>
</dbReference>
<reference evidence="4 5" key="1">
    <citation type="journal article" date="2016" name="Nat. Commun.">
        <title>Thousands of microbial genomes shed light on interconnected biogeochemical processes in an aquifer system.</title>
        <authorList>
            <person name="Anantharaman K."/>
            <person name="Brown C.T."/>
            <person name="Hug L.A."/>
            <person name="Sharon I."/>
            <person name="Castelle C.J."/>
            <person name="Probst A.J."/>
            <person name="Thomas B.C."/>
            <person name="Singh A."/>
            <person name="Wilkins M.J."/>
            <person name="Karaoz U."/>
            <person name="Brodie E.L."/>
            <person name="Williams K.H."/>
            <person name="Hubbard S.S."/>
            <person name="Banfield J.F."/>
        </authorList>
    </citation>
    <scope>NUCLEOTIDE SEQUENCE [LARGE SCALE GENOMIC DNA]</scope>
</reference>
<dbReference type="SUPFAM" id="SSF53187">
    <property type="entry name" value="Zn-dependent exopeptidases"/>
    <property type="match status" value="1"/>
</dbReference>
<gene>
    <name evidence="4" type="ORF">A3E44_00565</name>
</gene>
<dbReference type="InterPro" id="IPR011650">
    <property type="entry name" value="Peptidase_M20_dimer"/>
</dbReference>
<evidence type="ECO:0000256" key="2">
    <source>
        <dbReference type="ARBA" id="ARBA00022801"/>
    </source>
</evidence>
<feature type="domain" description="Peptidase M20 dimerisation" evidence="3">
    <location>
        <begin position="164"/>
        <end position="261"/>
    </location>
</feature>
<dbReference type="EMBL" id="MGGW01000017">
    <property type="protein sequence ID" value="OGM54162.1"/>
    <property type="molecule type" value="Genomic_DNA"/>
</dbReference>
<evidence type="ECO:0000313" key="4">
    <source>
        <dbReference type="EMBL" id="OGM54162.1"/>
    </source>
</evidence>
<keyword evidence="2" id="KW-0378">Hydrolase</keyword>
<dbReference type="Pfam" id="PF07687">
    <property type="entry name" value="M20_dimer"/>
    <property type="match status" value="1"/>
</dbReference>
<dbReference type="InterPro" id="IPR002933">
    <property type="entry name" value="Peptidase_M20"/>
</dbReference>
<accession>A0A1F8AQY5</accession>
<dbReference type="InterPro" id="IPR036264">
    <property type="entry name" value="Bact_exopeptidase_dim_dom"/>
</dbReference>
<proteinExistence type="predicted"/>
<evidence type="ECO:0000259" key="3">
    <source>
        <dbReference type="Pfam" id="PF07687"/>
    </source>
</evidence>
<dbReference type="PANTHER" id="PTHR43808:SF31">
    <property type="entry name" value="N-ACETYL-L-CITRULLINE DEACETYLASE"/>
    <property type="match status" value="1"/>
</dbReference>
<dbReference type="Gene3D" id="3.40.630.10">
    <property type="entry name" value="Zn peptidases"/>
    <property type="match status" value="1"/>
</dbReference>
<comment type="caution">
    <text evidence="4">The sequence shown here is derived from an EMBL/GenBank/DDBJ whole genome shotgun (WGS) entry which is preliminary data.</text>
</comment>
<dbReference type="GO" id="GO:0046872">
    <property type="term" value="F:metal ion binding"/>
    <property type="evidence" value="ECO:0007669"/>
    <property type="project" value="UniProtKB-KW"/>
</dbReference>
<dbReference type="Gene3D" id="3.30.70.360">
    <property type="match status" value="1"/>
</dbReference>
<dbReference type="PANTHER" id="PTHR43808">
    <property type="entry name" value="ACETYLORNITHINE DEACETYLASE"/>
    <property type="match status" value="1"/>
</dbReference>
<evidence type="ECO:0000313" key="5">
    <source>
        <dbReference type="Proteomes" id="UP000178603"/>
    </source>
</evidence>
<evidence type="ECO:0000256" key="1">
    <source>
        <dbReference type="ARBA" id="ARBA00022723"/>
    </source>
</evidence>
<dbReference type="Proteomes" id="UP000178603">
    <property type="component" value="Unassembled WGS sequence"/>
</dbReference>
<organism evidence="4 5">
    <name type="scientific">Candidatus Woesebacteria bacterium RIFCSPHIGHO2_12_FULL_41_24</name>
    <dbReference type="NCBI Taxonomy" id="1802510"/>
    <lineage>
        <taxon>Bacteria</taxon>
        <taxon>Candidatus Woeseibacteriota</taxon>
    </lineage>
</organism>
<dbReference type="InterPro" id="IPR050072">
    <property type="entry name" value="Peptidase_M20A"/>
</dbReference>
<dbReference type="GO" id="GO:0008777">
    <property type="term" value="F:acetylornithine deacetylase activity"/>
    <property type="evidence" value="ECO:0007669"/>
    <property type="project" value="TreeGrafter"/>
</dbReference>
<dbReference type="Pfam" id="PF01546">
    <property type="entry name" value="Peptidase_M20"/>
    <property type="match status" value="1"/>
</dbReference>
<name>A0A1F8AQY5_9BACT</name>
<dbReference type="SUPFAM" id="SSF55031">
    <property type="entry name" value="Bacterial exopeptidase dimerisation domain"/>
    <property type="match status" value="1"/>
</dbReference>
<dbReference type="AlphaFoldDB" id="A0A1F8AQY5"/>
<keyword evidence="1" id="KW-0479">Metal-binding</keyword>
<sequence length="357" mass="39983">MKQDILNISQKLISVNSTKENVEGLSDVLGAIEKLKIDTKFKKFSKNKIPSLLYYNTPTVPKEFKVILNAHLDVVPAKPEQFKPKVVGDKLFGRGAIDMKAAAAVEMLVYKEVAAKVRYPLGLQLVTDEEIGGFDGTKYQIQKGVRADFVIAGEQTDLNVSNKAKGIVWAKISCRGKSAHGAHPWDGENAIVKMTNFINEKLFKTFPIPNREAWVTTANVARMETTNTTFNKVPDNCTIFVDFRYIPEEKSEIITKIKSILPTGFTFEPKIFEPSQFTDPGNEYFKLLRKSVTRLTGKKVKLLSDHGASDIRHYNTVNSPGVCFGPTGAGLHTDNEWVSIKSLEQYYEILKNFLLSI</sequence>